<keyword evidence="2" id="KW-1185">Reference proteome</keyword>
<protein>
    <recommendedName>
        <fullName evidence="3">Holin</fullName>
    </recommendedName>
</protein>
<dbReference type="EMBL" id="JASHIF010000009">
    <property type="protein sequence ID" value="MDI9859888.1"/>
    <property type="molecule type" value="Genomic_DNA"/>
</dbReference>
<gene>
    <name evidence="1" type="ORF">QM524_11765</name>
</gene>
<sequence>MLNQNLGVIERLTSPTPSIFRTIRNISLVLAAIGASIAQLQAQMELPDWLLLVGDKSVWISGLLTALVSQLTVDYTTKAIVDATSEKAEKGYLR</sequence>
<comment type="caution">
    <text evidence="1">The sequence shown here is derived from an EMBL/GenBank/DDBJ whole genome shotgun (WGS) entry which is preliminary data.</text>
</comment>
<evidence type="ECO:0000313" key="1">
    <source>
        <dbReference type="EMBL" id="MDI9859888.1"/>
    </source>
</evidence>
<accession>A0ABT6Y9U2</accession>
<evidence type="ECO:0008006" key="3">
    <source>
        <dbReference type="Google" id="ProtNLM"/>
    </source>
</evidence>
<proteinExistence type="predicted"/>
<reference evidence="1 2" key="1">
    <citation type="submission" date="2023-05" db="EMBL/GenBank/DDBJ databases">
        <title>Novel species of genus Flectobacillus isolated from stream in China.</title>
        <authorList>
            <person name="Lu H."/>
        </authorList>
    </citation>
    <scope>NUCLEOTIDE SEQUENCE [LARGE SCALE GENOMIC DNA]</scope>
    <source>
        <strain evidence="1 2">KCTC 42575</strain>
    </source>
</reference>
<name>A0ABT6Y9U2_9BACT</name>
<organism evidence="1 2">
    <name type="scientific">Flectobacillus roseus</name>
    <dbReference type="NCBI Taxonomy" id="502259"/>
    <lineage>
        <taxon>Bacteria</taxon>
        <taxon>Pseudomonadati</taxon>
        <taxon>Bacteroidota</taxon>
        <taxon>Cytophagia</taxon>
        <taxon>Cytophagales</taxon>
        <taxon>Flectobacillaceae</taxon>
        <taxon>Flectobacillus</taxon>
    </lineage>
</organism>
<dbReference type="Proteomes" id="UP001236507">
    <property type="component" value="Unassembled WGS sequence"/>
</dbReference>
<dbReference type="RefSeq" id="WP_283344748.1">
    <property type="nucleotide sequence ID" value="NZ_JASHIF010000009.1"/>
</dbReference>
<evidence type="ECO:0000313" key="2">
    <source>
        <dbReference type="Proteomes" id="UP001236507"/>
    </source>
</evidence>